<evidence type="ECO:0000256" key="9">
    <source>
        <dbReference type="ARBA" id="ARBA00030795"/>
    </source>
</evidence>
<evidence type="ECO:0000259" key="12">
    <source>
        <dbReference type="Pfam" id="PF01035"/>
    </source>
</evidence>
<dbReference type="InterPro" id="IPR036217">
    <property type="entry name" value="MethylDNA_cys_MeTrfase_DNAb"/>
</dbReference>
<dbReference type="InterPro" id="IPR036388">
    <property type="entry name" value="WH-like_DNA-bd_sf"/>
</dbReference>
<dbReference type="PANTHER" id="PTHR10815:SF13">
    <property type="entry name" value="METHYLATED-DNA--PROTEIN-CYSTEINE METHYLTRANSFERASE"/>
    <property type="match status" value="1"/>
</dbReference>
<proteinExistence type="inferred from homology"/>
<comment type="catalytic activity">
    <reaction evidence="1">
        <text>a 4-O-methyl-thymidine in DNA + L-cysteinyl-[protein] = a thymidine in DNA + S-methyl-L-cysteinyl-[protein]</text>
        <dbReference type="Rhea" id="RHEA:53428"/>
        <dbReference type="Rhea" id="RHEA-COMP:10131"/>
        <dbReference type="Rhea" id="RHEA-COMP:10132"/>
        <dbReference type="Rhea" id="RHEA-COMP:13555"/>
        <dbReference type="Rhea" id="RHEA-COMP:13556"/>
        <dbReference type="ChEBI" id="CHEBI:29950"/>
        <dbReference type="ChEBI" id="CHEBI:82612"/>
        <dbReference type="ChEBI" id="CHEBI:137386"/>
        <dbReference type="ChEBI" id="CHEBI:137387"/>
        <dbReference type="EC" id="2.1.1.63"/>
    </reaction>
</comment>
<dbReference type="InterPro" id="IPR001497">
    <property type="entry name" value="MethylDNA_cys_MeTrfase_AS"/>
</dbReference>
<sequence>MNISKILKCSKNGNNQVCVYSFETPVGKIVAGADDDFLYVVIFEDSKNVEKTFQAISKKLSCHFVEEKNKILDQFESEIKEYFAGDLQKFTLPIKTLGSEFQKDVWDKLLAIPYGSTHTYGELAKVMGRPASHSRAVGAACGANAHLLVIPCHRLVASGSNGGFSSGLDRKEWLLNHEKKFS</sequence>
<evidence type="ECO:0000256" key="6">
    <source>
        <dbReference type="ARBA" id="ARBA00022679"/>
    </source>
</evidence>
<evidence type="ECO:0000256" key="4">
    <source>
        <dbReference type="ARBA" id="ARBA00015377"/>
    </source>
</evidence>
<dbReference type="PANTHER" id="PTHR10815">
    <property type="entry name" value="METHYLATED-DNA--PROTEIN-CYSTEINE METHYLTRANSFERASE"/>
    <property type="match status" value="1"/>
</dbReference>
<dbReference type="InterPro" id="IPR036631">
    <property type="entry name" value="MGMT_N_sf"/>
</dbReference>
<gene>
    <name evidence="15" type="primary">LOC113403349</name>
</gene>
<evidence type="ECO:0000256" key="3">
    <source>
        <dbReference type="ARBA" id="ARBA00011918"/>
    </source>
</evidence>
<dbReference type="Gene3D" id="1.10.10.10">
    <property type="entry name" value="Winged helix-like DNA-binding domain superfamily/Winged helix DNA-binding domain"/>
    <property type="match status" value="1"/>
</dbReference>
<dbReference type="Proteomes" id="UP001652626">
    <property type="component" value="Chromosome 13"/>
</dbReference>
<dbReference type="InterPro" id="IPR014048">
    <property type="entry name" value="MethylDNA_cys_MeTrfase_DNA-bd"/>
</dbReference>
<evidence type="ECO:0000256" key="11">
    <source>
        <dbReference type="ARBA" id="ARBA00049348"/>
    </source>
</evidence>
<reference evidence="15" key="1">
    <citation type="submission" date="2025-08" db="UniProtKB">
        <authorList>
            <consortium name="RefSeq"/>
        </authorList>
    </citation>
    <scope>IDENTIFICATION</scope>
    <source>
        <tissue evidence="15">Whole body</tissue>
    </source>
</reference>
<comment type="catalytic activity">
    <reaction evidence="11">
        <text>a 6-O-methyl-2'-deoxyguanosine in DNA + L-cysteinyl-[protein] = S-methyl-L-cysteinyl-[protein] + a 2'-deoxyguanosine in DNA</text>
        <dbReference type="Rhea" id="RHEA:24000"/>
        <dbReference type="Rhea" id="RHEA-COMP:10131"/>
        <dbReference type="Rhea" id="RHEA-COMP:10132"/>
        <dbReference type="Rhea" id="RHEA-COMP:11367"/>
        <dbReference type="Rhea" id="RHEA-COMP:11368"/>
        <dbReference type="ChEBI" id="CHEBI:29950"/>
        <dbReference type="ChEBI" id="CHEBI:82612"/>
        <dbReference type="ChEBI" id="CHEBI:85445"/>
        <dbReference type="ChEBI" id="CHEBI:85448"/>
        <dbReference type="EC" id="2.1.1.63"/>
    </reaction>
</comment>
<dbReference type="SUPFAM" id="SSF46767">
    <property type="entry name" value="Methylated DNA-protein cysteine methyltransferase, C-terminal domain"/>
    <property type="match status" value="1"/>
</dbReference>
<keyword evidence="8" id="KW-0234">DNA repair</keyword>
<dbReference type="PROSITE" id="PS00374">
    <property type="entry name" value="MGMT"/>
    <property type="match status" value="1"/>
</dbReference>
<feature type="domain" description="Methylguanine DNA methyltransferase ribonuclease-like" evidence="13">
    <location>
        <begin position="22"/>
        <end position="95"/>
    </location>
</feature>
<evidence type="ECO:0000313" key="14">
    <source>
        <dbReference type="Proteomes" id="UP001652626"/>
    </source>
</evidence>
<keyword evidence="14" id="KW-1185">Reference proteome</keyword>
<evidence type="ECO:0000256" key="10">
    <source>
        <dbReference type="ARBA" id="ARBA00031621"/>
    </source>
</evidence>
<evidence type="ECO:0000259" key="13">
    <source>
        <dbReference type="Pfam" id="PF02870"/>
    </source>
</evidence>
<dbReference type="AlphaFoldDB" id="A0A8B8IVG7"/>
<dbReference type="GO" id="GO:0003908">
    <property type="term" value="F:methylated-DNA-[protein]-cysteine S-methyltransferase activity"/>
    <property type="evidence" value="ECO:0007669"/>
    <property type="project" value="UniProtKB-EC"/>
</dbReference>
<dbReference type="Pfam" id="PF02870">
    <property type="entry name" value="Methyltransf_1N"/>
    <property type="match status" value="1"/>
</dbReference>
<evidence type="ECO:0000256" key="7">
    <source>
        <dbReference type="ARBA" id="ARBA00022763"/>
    </source>
</evidence>
<keyword evidence="6" id="KW-0808">Transferase</keyword>
<evidence type="ECO:0000256" key="5">
    <source>
        <dbReference type="ARBA" id="ARBA00022603"/>
    </source>
</evidence>
<dbReference type="NCBIfam" id="TIGR00589">
    <property type="entry name" value="ogt"/>
    <property type="match status" value="1"/>
</dbReference>
<dbReference type="OrthoDB" id="1907495at2759"/>
<dbReference type="CDD" id="cd06445">
    <property type="entry name" value="ATase"/>
    <property type="match status" value="1"/>
</dbReference>
<dbReference type="GeneID" id="113403349"/>
<dbReference type="SUPFAM" id="SSF53155">
    <property type="entry name" value="Methylated DNA-protein cysteine methyltransferase domain"/>
    <property type="match status" value="1"/>
</dbReference>
<evidence type="ECO:0000256" key="1">
    <source>
        <dbReference type="ARBA" id="ARBA00001286"/>
    </source>
</evidence>
<evidence type="ECO:0000256" key="2">
    <source>
        <dbReference type="ARBA" id="ARBA00008711"/>
    </source>
</evidence>
<dbReference type="EC" id="2.1.1.63" evidence="3"/>
<dbReference type="GO" id="GO:0032259">
    <property type="term" value="P:methylation"/>
    <property type="evidence" value="ECO:0007669"/>
    <property type="project" value="UniProtKB-KW"/>
</dbReference>
<organism evidence="14 15">
    <name type="scientific">Vanessa tameamea</name>
    <name type="common">Kamehameha butterfly</name>
    <dbReference type="NCBI Taxonomy" id="334116"/>
    <lineage>
        <taxon>Eukaryota</taxon>
        <taxon>Metazoa</taxon>
        <taxon>Ecdysozoa</taxon>
        <taxon>Arthropoda</taxon>
        <taxon>Hexapoda</taxon>
        <taxon>Insecta</taxon>
        <taxon>Pterygota</taxon>
        <taxon>Neoptera</taxon>
        <taxon>Endopterygota</taxon>
        <taxon>Lepidoptera</taxon>
        <taxon>Glossata</taxon>
        <taxon>Ditrysia</taxon>
        <taxon>Papilionoidea</taxon>
        <taxon>Nymphalidae</taxon>
        <taxon>Nymphalinae</taxon>
        <taxon>Vanessa</taxon>
    </lineage>
</organism>
<evidence type="ECO:0000313" key="15">
    <source>
        <dbReference type="RefSeq" id="XP_026499651.2"/>
    </source>
</evidence>
<dbReference type="Pfam" id="PF01035">
    <property type="entry name" value="DNA_binding_1"/>
    <property type="match status" value="1"/>
</dbReference>
<dbReference type="Gene3D" id="3.30.160.70">
    <property type="entry name" value="Methylated DNA-protein cysteine methyltransferase domain"/>
    <property type="match status" value="1"/>
</dbReference>
<accession>A0A8B8IVG7</accession>
<feature type="domain" description="Methylated-DNA-[protein]-cysteine S-methyltransferase DNA binding" evidence="12">
    <location>
        <begin position="100"/>
        <end position="179"/>
    </location>
</feature>
<name>A0A8B8IVG7_VANTA</name>
<comment type="similarity">
    <text evidence="2">Belongs to the MGMT family.</text>
</comment>
<dbReference type="GO" id="GO:0006281">
    <property type="term" value="P:DNA repair"/>
    <property type="evidence" value="ECO:0007669"/>
    <property type="project" value="UniProtKB-KW"/>
</dbReference>
<keyword evidence="5 15" id="KW-0489">Methyltransferase</keyword>
<evidence type="ECO:0000256" key="8">
    <source>
        <dbReference type="ARBA" id="ARBA00023204"/>
    </source>
</evidence>
<dbReference type="RefSeq" id="XP_026499651.2">
    <property type="nucleotide sequence ID" value="XM_026643866.2"/>
</dbReference>
<protein>
    <recommendedName>
        <fullName evidence="4">Methylated-DNA--protein-cysteine methyltransferase</fullName>
        <ecNumber evidence="3">2.1.1.63</ecNumber>
    </recommendedName>
    <alternativeName>
        <fullName evidence="9">6-O-methylguanine-DNA methyltransferase</fullName>
    </alternativeName>
    <alternativeName>
        <fullName evidence="10">O-6-methylguanine-DNA-alkyltransferase</fullName>
    </alternativeName>
</protein>
<keyword evidence="7" id="KW-0227">DNA damage</keyword>
<dbReference type="OMA" id="FEKRVWS"/>
<dbReference type="InterPro" id="IPR008332">
    <property type="entry name" value="MethylG_MeTrfase_N"/>
</dbReference>